<dbReference type="EMBL" id="QLII01000001">
    <property type="protein sequence ID" value="RAI77641.1"/>
    <property type="molecule type" value="Genomic_DNA"/>
</dbReference>
<reference evidence="1 2" key="1">
    <citation type="submission" date="2018-06" db="EMBL/GenBank/DDBJ databases">
        <title>Spirosoma sp. HMF3257 Genome sequencing and assembly.</title>
        <authorList>
            <person name="Kang H."/>
            <person name="Cha I."/>
            <person name="Kim H."/>
            <person name="Kang J."/>
            <person name="Joh K."/>
        </authorList>
    </citation>
    <scope>NUCLEOTIDE SEQUENCE [LARGE SCALE GENOMIC DNA]</scope>
    <source>
        <strain evidence="1 2">HMF3257</strain>
    </source>
</reference>
<organism evidence="1 2">
    <name type="scientific">Spirosoma telluris</name>
    <dbReference type="NCBI Taxonomy" id="2183553"/>
    <lineage>
        <taxon>Bacteria</taxon>
        <taxon>Pseudomonadati</taxon>
        <taxon>Bacteroidota</taxon>
        <taxon>Cytophagia</taxon>
        <taxon>Cytophagales</taxon>
        <taxon>Cytophagaceae</taxon>
        <taxon>Spirosoma</taxon>
    </lineage>
</organism>
<protein>
    <submittedName>
        <fullName evidence="1">Uncharacterized protein</fullName>
    </submittedName>
</protein>
<sequence>MSLIGPLKVSDYLRQKAIDFVFLTTTATKALVQRAYNTTVQLLRKYEQESTRLYLEKINFPERAE</sequence>
<evidence type="ECO:0000313" key="2">
    <source>
        <dbReference type="Proteomes" id="UP000249016"/>
    </source>
</evidence>
<accession>A0A327NQE2</accession>
<proteinExistence type="predicted"/>
<dbReference type="Proteomes" id="UP000249016">
    <property type="component" value="Unassembled WGS sequence"/>
</dbReference>
<gene>
    <name evidence="1" type="ORF">HMF3257_32215</name>
</gene>
<dbReference type="AlphaFoldDB" id="A0A327NQE2"/>
<comment type="caution">
    <text evidence="1">The sequence shown here is derived from an EMBL/GenBank/DDBJ whole genome shotgun (WGS) entry which is preliminary data.</text>
</comment>
<name>A0A327NQE2_9BACT</name>
<evidence type="ECO:0000313" key="1">
    <source>
        <dbReference type="EMBL" id="RAI77641.1"/>
    </source>
</evidence>
<keyword evidence="2" id="KW-1185">Reference proteome</keyword>